<dbReference type="SUPFAM" id="SSF54427">
    <property type="entry name" value="NTF2-like"/>
    <property type="match status" value="1"/>
</dbReference>
<protein>
    <recommendedName>
        <fullName evidence="3">Fungal specific transcription</fullName>
    </recommendedName>
</protein>
<sequence length="166" mass="18316">MAHSYASEYPAGIDFDPAYKQFFEDFYATSDTPGAHDKYADNFTDDATLIMASKTAKGRDEIIALRHGMWEKVAARTHSPLKIFPAGAAGADEVMLYGVVAYTLKTGGQASVDWAARANLVKGDDGKVRMRYYQVYLVGFPPFPPLCLLEAVEVRSSCVREVWCAD</sequence>
<organism evidence="1 2">
    <name type="scientific">Diplodia seriata</name>
    <dbReference type="NCBI Taxonomy" id="420778"/>
    <lineage>
        <taxon>Eukaryota</taxon>
        <taxon>Fungi</taxon>
        <taxon>Dikarya</taxon>
        <taxon>Ascomycota</taxon>
        <taxon>Pezizomycotina</taxon>
        <taxon>Dothideomycetes</taxon>
        <taxon>Dothideomycetes incertae sedis</taxon>
        <taxon>Botryosphaeriales</taxon>
        <taxon>Botryosphaeriaceae</taxon>
        <taxon>Diplodia</taxon>
    </lineage>
</organism>
<evidence type="ECO:0000313" key="1">
    <source>
        <dbReference type="EMBL" id="OMP87011.1"/>
    </source>
</evidence>
<gene>
    <name evidence="1" type="ORF">BK809_0007097</name>
</gene>
<proteinExistence type="predicted"/>
<dbReference type="PANTHER" id="PTHR39401:SF1">
    <property type="entry name" value="SNOAL-LIKE DOMAIN-CONTAINING PROTEIN"/>
    <property type="match status" value="1"/>
</dbReference>
<dbReference type="PANTHER" id="PTHR39401">
    <property type="entry name" value="SNOAL-LIKE DOMAIN-CONTAINING PROTEIN"/>
    <property type="match status" value="1"/>
</dbReference>
<dbReference type="STRING" id="420778.A0A1S8BHR5"/>
<dbReference type="Proteomes" id="UP000190776">
    <property type="component" value="Unassembled WGS sequence"/>
</dbReference>
<dbReference type="EMBL" id="MSZU01000076">
    <property type="protein sequence ID" value="OMP87011.1"/>
    <property type="molecule type" value="Genomic_DNA"/>
</dbReference>
<reference evidence="1 2" key="1">
    <citation type="submission" date="2017-01" db="EMBL/GenBank/DDBJ databases">
        <title>Draft genome sequence of Diplodia seriata F98.1, a fungal species involved in grapevine trunk diseases.</title>
        <authorList>
            <person name="Robert-Siegwald G."/>
            <person name="Vallet J."/>
            <person name="Abou-Mansour E."/>
            <person name="Xu J."/>
            <person name="Rey P."/>
            <person name="Bertsch C."/>
            <person name="Rego C."/>
            <person name="Larignon P."/>
            <person name="Fontaine F."/>
            <person name="Lebrun M.-H."/>
        </authorList>
    </citation>
    <scope>NUCLEOTIDE SEQUENCE [LARGE SCALE GENOMIC DNA]</scope>
    <source>
        <strain evidence="1 2">F98.1</strain>
    </source>
</reference>
<accession>A0A1S8BHR5</accession>
<dbReference type="Gene3D" id="3.10.450.50">
    <property type="match status" value="1"/>
</dbReference>
<evidence type="ECO:0008006" key="3">
    <source>
        <dbReference type="Google" id="ProtNLM"/>
    </source>
</evidence>
<dbReference type="AlphaFoldDB" id="A0A1S8BHR5"/>
<name>A0A1S8BHR5_9PEZI</name>
<dbReference type="OrthoDB" id="3468019at2759"/>
<evidence type="ECO:0000313" key="2">
    <source>
        <dbReference type="Proteomes" id="UP000190776"/>
    </source>
</evidence>
<comment type="caution">
    <text evidence="1">The sequence shown here is derived from an EMBL/GenBank/DDBJ whole genome shotgun (WGS) entry which is preliminary data.</text>
</comment>
<dbReference type="InterPro" id="IPR032710">
    <property type="entry name" value="NTF2-like_dom_sf"/>
</dbReference>